<dbReference type="GO" id="GO:0008270">
    <property type="term" value="F:zinc ion binding"/>
    <property type="evidence" value="ECO:0007669"/>
    <property type="project" value="InterPro"/>
</dbReference>
<keyword evidence="2" id="KW-0479">Metal-binding</keyword>
<dbReference type="Pfam" id="PF00383">
    <property type="entry name" value="dCMP_cyt_deam_1"/>
    <property type="match status" value="1"/>
</dbReference>
<keyword evidence="7" id="KW-1185">Reference proteome</keyword>
<dbReference type="SUPFAM" id="SSF53927">
    <property type="entry name" value="Cytidine deaminase-like"/>
    <property type="match status" value="1"/>
</dbReference>
<dbReference type="RefSeq" id="WP_188517256.1">
    <property type="nucleotide sequence ID" value="NZ_BMES01000001.1"/>
</dbReference>
<comment type="similarity">
    <text evidence="1">Belongs to the cytidine and deoxycytidylate deaminase family.</text>
</comment>
<dbReference type="NCBIfam" id="NF041025">
    <property type="entry name" value="antiphage_deaminase"/>
    <property type="match status" value="1"/>
</dbReference>
<dbReference type="InterPro" id="IPR002125">
    <property type="entry name" value="CMP_dCMP_dom"/>
</dbReference>
<dbReference type="Proteomes" id="UP000603912">
    <property type="component" value="Unassembled WGS sequence"/>
</dbReference>
<evidence type="ECO:0000313" key="7">
    <source>
        <dbReference type="Proteomes" id="UP000603912"/>
    </source>
</evidence>
<evidence type="ECO:0000256" key="2">
    <source>
        <dbReference type="ARBA" id="ARBA00022723"/>
    </source>
</evidence>
<dbReference type="GO" id="GO:0005737">
    <property type="term" value="C:cytoplasm"/>
    <property type="evidence" value="ECO:0007669"/>
    <property type="project" value="TreeGrafter"/>
</dbReference>
<evidence type="ECO:0000313" key="6">
    <source>
        <dbReference type="EMBL" id="GGH16686.1"/>
    </source>
</evidence>
<comment type="caution">
    <text evidence="6">The sequence shown here is derived from an EMBL/GenBank/DDBJ whole genome shotgun (WGS) entry which is preliminary data.</text>
</comment>
<sequence>MIPTIEAPEIVIGLCSPIGTDNAKVRELIELSLVRFSYKTKIFKVTDLMKQVVLSDAQLVETPIDKRYDSYIRYANSIRDRFNDPTVLAVLCCMAVRSERRLLGEDYSSHTPCTTYVFDQFKRKEEIALLRQTYGRSFILISIYSDKNNRIKNLSERIASDHSHPRPKNEDEQAAKALIERDEDERDERNGQRLQDAFALADLFINIDNEAHAKALIDRFFEALFGSNKVSPTKSEYGMYLAKTSALRSLDLSRQVGAAILNDRGDVVTMGCNEVPRPFGGAYWCDDGYDHRDYVIGHDENERIKKTIIADTIRRLSESGLIENKKTLDEIVDYALSEVSRKGSSLRDAHLMDLLEYGRIIHAEMSAITDAARLGKPLAGTTLYCTTFPCHLCAKHIVSSGIHSVSYIEPYPKSYAEHLHGDSISVHETGEQKKVAFRPFIGVSPFRYRELFEREKRKDDQGKFTAWNASTGKPRVTFRLTVPTYLYNEVVLSKRFKKAATTLVKDGSISLYKPSSSDQKTE</sequence>
<reference evidence="6" key="2">
    <citation type="submission" date="2020-09" db="EMBL/GenBank/DDBJ databases">
        <authorList>
            <person name="Sun Q."/>
            <person name="Zhou Y."/>
        </authorList>
    </citation>
    <scope>NUCLEOTIDE SEQUENCE</scope>
    <source>
        <strain evidence="6">CGMCC 1.12214</strain>
    </source>
</reference>
<dbReference type="Gene3D" id="3.40.50.300">
    <property type="entry name" value="P-loop containing nucleotide triphosphate hydrolases"/>
    <property type="match status" value="1"/>
</dbReference>
<evidence type="ECO:0000256" key="1">
    <source>
        <dbReference type="ARBA" id="ARBA00006576"/>
    </source>
</evidence>
<dbReference type="AlphaFoldDB" id="A0A917MGR1"/>
<evidence type="ECO:0000256" key="3">
    <source>
        <dbReference type="ARBA" id="ARBA00022801"/>
    </source>
</evidence>
<gene>
    <name evidence="6" type="ORF">GCM10007036_17580</name>
</gene>
<dbReference type="EMBL" id="BMES01000001">
    <property type="protein sequence ID" value="GGH16686.1"/>
    <property type="molecule type" value="Genomic_DNA"/>
</dbReference>
<dbReference type="PANTHER" id="PTHR11086:SF18">
    <property type="entry name" value="DEOXYCYTIDYLATE DEAMINASE"/>
    <property type="match status" value="1"/>
</dbReference>
<dbReference type="InterPro" id="IPR027417">
    <property type="entry name" value="P-loop_NTPase"/>
</dbReference>
<name>A0A917MGR1_9HYPH</name>
<dbReference type="InterPro" id="IPR016193">
    <property type="entry name" value="Cytidine_deaminase-like"/>
</dbReference>
<reference evidence="6" key="1">
    <citation type="journal article" date="2014" name="Int. J. Syst. Evol. Microbiol.">
        <title>Complete genome sequence of Corynebacterium casei LMG S-19264T (=DSM 44701T), isolated from a smear-ripened cheese.</title>
        <authorList>
            <consortium name="US DOE Joint Genome Institute (JGI-PGF)"/>
            <person name="Walter F."/>
            <person name="Albersmeier A."/>
            <person name="Kalinowski J."/>
            <person name="Ruckert C."/>
        </authorList>
    </citation>
    <scope>NUCLEOTIDE SEQUENCE</scope>
    <source>
        <strain evidence="6">CGMCC 1.12214</strain>
    </source>
</reference>
<dbReference type="PROSITE" id="PS51747">
    <property type="entry name" value="CYT_DCMP_DEAMINASES_2"/>
    <property type="match status" value="1"/>
</dbReference>
<dbReference type="PROSITE" id="PS00903">
    <property type="entry name" value="CYT_DCMP_DEAMINASES_1"/>
    <property type="match status" value="1"/>
</dbReference>
<dbReference type="GO" id="GO:0004132">
    <property type="term" value="F:dCMP deaminase activity"/>
    <property type="evidence" value="ECO:0007669"/>
    <property type="project" value="TreeGrafter"/>
</dbReference>
<keyword evidence="4" id="KW-0862">Zinc</keyword>
<dbReference type="InterPro" id="IPR015517">
    <property type="entry name" value="dCMP_deaminase-rel"/>
</dbReference>
<protein>
    <submittedName>
        <fullName evidence="6">Deoxycytidylate deaminase</fullName>
    </submittedName>
</protein>
<accession>A0A917MGR1</accession>
<evidence type="ECO:0000256" key="4">
    <source>
        <dbReference type="ARBA" id="ARBA00022833"/>
    </source>
</evidence>
<dbReference type="PANTHER" id="PTHR11086">
    <property type="entry name" value="DEOXYCYTIDYLATE DEAMINASE-RELATED"/>
    <property type="match status" value="1"/>
</dbReference>
<organism evidence="6 7">
    <name type="scientific">Alsobacter metallidurans</name>
    <dbReference type="NCBI Taxonomy" id="340221"/>
    <lineage>
        <taxon>Bacteria</taxon>
        <taxon>Pseudomonadati</taxon>
        <taxon>Pseudomonadota</taxon>
        <taxon>Alphaproteobacteria</taxon>
        <taxon>Hyphomicrobiales</taxon>
        <taxon>Alsobacteraceae</taxon>
        <taxon>Alsobacter</taxon>
    </lineage>
</organism>
<evidence type="ECO:0000259" key="5">
    <source>
        <dbReference type="PROSITE" id="PS51747"/>
    </source>
</evidence>
<feature type="domain" description="CMP/dCMP-type deaminase" evidence="5">
    <location>
        <begin position="233"/>
        <end position="440"/>
    </location>
</feature>
<dbReference type="Gene3D" id="3.40.140.10">
    <property type="entry name" value="Cytidine Deaminase, domain 2"/>
    <property type="match status" value="1"/>
</dbReference>
<keyword evidence="3" id="KW-0378">Hydrolase</keyword>
<proteinExistence type="inferred from homology"/>
<dbReference type="InterPro" id="IPR016192">
    <property type="entry name" value="APOBEC/CMP_deaminase_Zn-bd"/>
</dbReference>